<dbReference type="PANTHER" id="PTHR30462:SF0">
    <property type="entry name" value="INTERMEMBRANE TRANSPORT PROTEIN YEBT"/>
    <property type="match status" value="1"/>
</dbReference>
<accession>A0A0A4A564</accession>
<keyword evidence="6 8" id="KW-0472">Membrane</keyword>
<dbReference type="GO" id="GO:0005886">
    <property type="term" value="C:plasma membrane"/>
    <property type="evidence" value="ECO:0007669"/>
    <property type="project" value="UniProtKB-SubCell"/>
</dbReference>
<dbReference type="Proteomes" id="UP000030351">
    <property type="component" value="Unassembled WGS sequence"/>
</dbReference>
<keyword evidence="3" id="KW-0997">Cell inner membrane</keyword>
<feature type="domain" description="Mce/MlaD" evidence="9">
    <location>
        <begin position="44"/>
        <end position="135"/>
    </location>
</feature>
<keyword evidence="5 8" id="KW-1133">Transmembrane helix</keyword>
<evidence type="ECO:0000313" key="10">
    <source>
        <dbReference type="EMBL" id="KGT92998.1"/>
    </source>
</evidence>
<proteinExistence type="predicted"/>
<dbReference type="OrthoDB" id="9806984at2"/>
<feature type="compositionally biased region" description="Polar residues" evidence="7">
    <location>
        <begin position="538"/>
        <end position="548"/>
    </location>
</feature>
<evidence type="ECO:0000256" key="5">
    <source>
        <dbReference type="ARBA" id="ARBA00022989"/>
    </source>
</evidence>
<keyword evidence="2" id="KW-1003">Cell membrane</keyword>
<dbReference type="RefSeq" id="WP_034892977.1">
    <property type="nucleotide sequence ID" value="NZ_JRUQ01000038.1"/>
</dbReference>
<dbReference type="InterPro" id="IPR003399">
    <property type="entry name" value="Mce/MlaD"/>
</dbReference>
<dbReference type="eggNOG" id="COG3008">
    <property type="taxonomic scope" value="Bacteria"/>
</dbReference>
<evidence type="ECO:0000256" key="7">
    <source>
        <dbReference type="SAM" id="MobiDB-lite"/>
    </source>
</evidence>
<evidence type="ECO:0000256" key="1">
    <source>
        <dbReference type="ARBA" id="ARBA00004533"/>
    </source>
</evidence>
<protein>
    <submittedName>
        <fullName evidence="10">Mammalian cell entry protein</fullName>
    </submittedName>
</protein>
<dbReference type="eggNOG" id="COG1463">
    <property type="taxonomic scope" value="Bacteria"/>
</dbReference>
<dbReference type="Pfam" id="PF02470">
    <property type="entry name" value="MlaD"/>
    <property type="match status" value="3"/>
</dbReference>
<feature type="region of interest" description="Disordered" evidence="7">
    <location>
        <begin position="516"/>
        <end position="548"/>
    </location>
</feature>
<feature type="transmembrane region" description="Helical" evidence="8">
    <location>
        <begin position="20"/>
        <end position="43"/>
    </location>
</feature>
<feature type="domain" description="Mce/MlaD" evidence="9">
    <location>
        <begin position="289"/>
        <end position="394"/>
    </location>
</feature>
<name>A0A0A4A564_9GAMM</name>
<dbReference type="STRING" id="371042.NG99_12355"/>
<comment type="subcellular location">
    <subcellularLocation>
        <location evidence="1">Cell inner membrane</location>
    </subcellularLocation>
</comment>
<dbReference type="InterPro" id="IPR051800">
    <property type="entry name" value="PqiA-PqiB_transport"/>
</dbReference>
<evidence type="ECO:0000256" key="6">
    <source>
        <dbReference type="ARBA" id="ARBA00023136"/>
    </source>
</evidence>
<dbReference type="PANTHER" id="PTHR30462">
    <property type="entry name" value="INTERMEMBRANE TRANSPORT PROTEIN PQIB-RELATED"/>
    <property type="match status" value="1"/>
</dbReference>
<feature type="domain" description="Mce/MlaD" evidence="9">
    <location>
        <begin position="159"/>
        <end position="219"/>
    </location>
</feature>
<evidence type="ECO:0000256" key="4">
    <source>
        <dbReference type="ARBA" id="ARBA00022692"/>
    </source>
</evidence>
<dbReference type="EMBL" id="JRUQ01000038">
    <property type="protein sequence ID" value="KGT92998.1"/>
    <property type="molecule type" value="Genomic_DNA"/>
</dbReference>
<evidence type="ECO:0000256" key="8">
    <source>
        <dbReference type="SAM" id="Phobius"/>
    </source>
</evidence>
<gene>
    <name evidence="10" type="ORF">NG99_12355</name>
</gene>
<organism evidence="10 11">
    <name type="scientific">Erwinia typographi</name>
    <dbReference type="NCBI Taxonomy" id="371042"/>
    <lineage>
        <taxon>Bacteria</taxon>
        <taxon>Pseudomonadati</taxon>
        <taxon>Pseudomonadota</taxon>
        <taxon>Gammaproteobacteria</taxon>
        <taxon>Enterobacterales</taxon>
        <taxon>Erwiniaceae</taxon>
        <taxon>Erwinia</taxon>
    </lineage>
</organism>
<evidence type="ECO:0000256" key="2">
    <source>
        <dbReference type="ARBA" id="ARBA00022475"/>
    </source>
</evidence>
<evidence type="ECO:0000256" key="3">
    <source>
        <dbReference type="ARBA" id="ARBA00022519"/>
    </source>
</evidence>
<evidence type="ECO:0000259" key="9">
    <source>
        <dbReference type="Pfam" id="PF02470"/>
    </source>
</evidence>
<reference evidence="10 11" key="1">
    <citation type="submission" date="2014-10" db="EMBL/GenBank/DDBJ databases">
        <title>Genome sequence of Erwinia typographi M043b.</title>
        <authorList>
            <person name="Chan K.-G."/>
            <person name="Tan W.-S."/>
        </authorList>
    </citation>
    <scope>NUCLEOTIDE SEQUENCE [LARGE SCALE GENOMIC DNA]</scope>
    <source>
        <strain evidence="10 11">M043b</strain>
    </source>
</reference>
<sequence>MNHWQAGEPLLKRRHWRNALIWLVPVSALLIAISMLVQVRLAAGPEITITFRSAAGLEAGKTAVKYKDVTVGVVKDITLSPDDSQVVVRVQLAKSAHNLTRSDTRFWVVRPRIGVSGVSGIDTLLSGAYIGVDRGESTGTRTEFTGLEIAPAIISDTPGSQFIIEADDLGSLDAGSPVYYRRVQVGRIASYHLRKDGKGVALRVFIEAPYDRLVTADSRFWNVSGVDLSVSGDGFHLKTQTVAAIIAGGIAFATPEHRSAPAEDRPASFSLASDQDTAMAPADGPAIPFQLRFESTVHGLAVGAPVEFSSVKIGRVISVSLDYNPDGYRFPTVVGIEVYPSRMGHVLDKLPRASANNVAYETAVFTRDLVAHGLRARATSSSLLTGQLYISIDFVPDAPKVAFDMTAHPLRLPTLNGGLDKIQEQMAGIVTKINKMPLESIGNNLNGTLAALGKTLATVNNQTLPAANSLMKQTQKTTERAQDLLAEDSPLLLYFMQTLQEVSRTLHTVRSLSDQLDRHPESLLQGRPADPAIAESTGAHSGSTKGKY</sequence>
<dbReference type="AlphaFoldDB" id="A0A0A4A564"/>
<comment type="caution">
    <text evidence="10">The sequence shown here is derived from an EMBL/GenBank/DDBJ whole genome shotgun (WGS) entry which is preliminary data.</text>
</comment>
<evidence type="ECO:0000313" key="11">
    <source>
        <dbReference type="Proteomes" id="UP000030351"/>
    </source>
</evidence>
<keyword evidence="11" id="KW-1185">Reference proteome</keyword>
<keyword evidence="4 8" id="KW-0812">Transmembrane</keyword>